<name>K2PUS8_9LACT</name>
<accession>K2PUS8</accession>
<dbReference type="EMBL" id="AMQS01000020">
    <property type="protein sequence ID" value="EKF51186.1"/>
    <property type="molecule type" value="Genomic_DNA"/>
</dbReference>
<sequence>MIGKVKSISKFGLFVLFSDAKTGLLRWSNLPKKHGKFKSGDLIGIEVLKVHEDGKYELKFVERDFKETFGHFLEESAEQLEQLKIKNGDLRRL</sequence>
<evidence type="ECO:0000313" key="3">
    <source>
        <dbReference type="Proteomes" id="UP000006787"/>
    </source>
</evidence>
<dbReference type="Gene3D" id="2.40.50.140">
    <property type="entry name" value="Nucleic acid-binding proteins"/>
    <property type="match status" value="1"/>
</dbReference>
<dbReference type="GO" id="GO:0003676">
    <property type="term" value="F:nucleic acid binding"/>
    <property type="evidence" value="ECO:0007669"/>
    <property type="project" value="InterPro"/>
</dbReference>
<proteinExistence type="predicted"/>
<reference evidence="2 3" key="1">
    <citation type="journal article" date="2012" name="J. Bacteriol.">
        <title>Genome Sequence of the Bacteriocin-Producing Strain Lactococcus garvieae DCC43.</title>
        <authorList>
            <person name="Gabrielsen C."/>
            <person name="Brede D.A."/>
            <person name="Hernandez P.E."/>
            <person name="Nes I.F."/>
            <person name="Diep D.B."/>
        </authorList>
    </citation>
    <scope>NUCLEOTIDE SEQUENCE [LARGE SCALE GENOMIC DNA]</scope>
    <source>
        <strain evidence="2 3">DCC43</strain>
    </source>
</reference>
<dbReference type="PATRIC" id="fig|1231377.3.peg.1441"/>
<dbReference type="Proteomes" id="UP000006787">
    <property type="component" value="Unassembled WGS sequence"/>
</dbReference>
<comment type="caution">
    <text evidence="2">The sequence shown here is derived from an EMBL/GenBank/DDBJ whole genome shotgun (WGS) entry which is preliminary data.</text>
</comment>
<dbReference type="RefSeq" id="WP_003135983.1">
    <property type="nucleotide sequence ID" value="NZ_AMQS01000020.1"/>
</dbReference>
<feature type="domain" description="S1 motif" evidence="1">
    <location>
        <begin position="1"/>
        <end position="63"/>
    </location>
</feature>
<dbReference type="eggNOG" id="ENOG50308DT">
    <property type="taxonomic scope" value="Bacteria"/>
</dbReference>
<evidence type="ECO:0000259" key="1">
    <source>
        <dbReference type="PROSITE" id="PS50126"/>
    </source>
</evidence>
<protein>
    <recommendedName>
        <fullName evidence="1">S1 motif domain-containing protein</fullName>
    </recommendedName>
</protein>
<dbReference type="AlphaFoldDB" id="K2PUS8"/>
<organism evidence="2 3">
    <name type="scientific">Lactococcus garvieae DCC43</name>
    <dbReference type="NCBI Taxonomy" id="1231377"/>
    <lineage>
        <taxon>Bacteria</taxon>
        <taxon>Bacillati</taxon>
        <taxon>Bacillota</taxon>
        <taxon>Bacilli</taxon>
        <taxon>Lactobacillales</taxon>
        <taxon>Streptococcaceae</taxon>
        <taxon>Lactococcus</taxon>
    </lineage>
</organism>
<dbReference type="PROSITE" id="PS50126">
    <property type="entry name" value="S1"/>
    <property type="match status" value="1"/>
</dbReference>
<dbReference type="InterPro" id="IPR012340">
    <property type="entry name" value="NA-bd_OB-fold"/>
</dbReference>
<dbReference type="InterPro" id="IPR003029">
    <property type="entry name" value="S1_domain"/>
</dbReference>
<dbReference type="SUPFAM" id="SSF50249">
    <property type="entry name" value="Nucleic acid-binding proteins"/>
    <property type="match status" value="1"/>
</dbReference>
<evidence type="ECO:0000313" key="2">
    <source>
        <dbReference type="EMBL" id="EKF51186.1"/>
    </source>
</evidence>
<gene>
    <name evidence="2" type="ORF">C426_1448</name>
</gene>